<evidence type="ECO:0000313" key="3">
    <source>
        <dbReference type="EMBL" id="MFC7442269.1"/>
    </source>
</evidence>
<feature type="active site" description="Proton donor" evidence="2">
    <location>
        <position position="34"/>
    </location>
</feature>
<feature type="active site" description="Proton acceptor" evidence="2">
    <location>
        <position position="115"/>
    </location>
</feature>
<keyword evidence="1 2" id="KW-0378">Hydrolase</keyword>
<reference evidence="4" key="1">
    <citation type="journal article" date="2019" name="Int. J. Syst. Evol. Microbiol.">
        <title>The Global Catalogue of Microorganisms (GCM) 10K type strain sequencing project: providing services to taxonomists for standard genome sequencing and annotation.</title>
        <authorList>
            <consortium name="The Broad Institute Genomics Platform"/>
            <consortium name="The Broad Institute Genome Sequencing Center for Infectious Disease"/>
            <person name="Wu L."/>
            <person name="Ma J."/>
        </authorList>
    </citation>
    <scope>NUCLEOTIDE SEQUENCE [LARGE SCALE GENOMIC DNA]</scope>
    <source>
        <strain evidence="4">CGMCC 1.12942</strain>
    </source>
</reference>
<accession>A0ABW2RN38</accession>
<dbReference type="PANTHER" id="PTHR40037:SF1">
    <property type="entry name" value="PHOSPHOESTERASE SAOUHSC_00951-RELATED"/>
    <property type="match status" value="1"/>
</dbReference>
<dbReference type="Pfam" id="PF13563">
    <property type="entry name" value="2_5_RNA_ligase2"/>
    <property type="match status" value="1"/>
</dbReference>
<dbReference type="InterPro" id="IPR050580">
    <property type="entry name" value="2H_phosphoesterase_YjcG-like"/>
</dbReference>
<evidence type="ECO:0000256" key="2">
    <source>
        <dbReference type="HAMAP-Rule" id="MF_01444"/>
    </source>
</evidence>
<keyword evidence="4" id="KW-1185">Reference proteome</keyword>
<feature type="short sequence motif" description="HXTX 1" evidence="2">
    <location>
        <begin position="34"/>
        <end position="37"/>
    </location>
</feature>
<organism evidence="3 4">
    <name type="scientific">Laceyella putida</name>
    <dbReference type="NCBI Taxonomy" id="110101"/>
    <lineage>
        <taxon>Bacteria</taxon>
        <taxon>Bacillati</taxon>
        <taxon>Bacillota</taxon>
        <taxon>Bacilli</taxon>
        <taxon>Bacillales</taxon>
        <taxon>Thermoactinomycetaceae</taxon>
        <taxon>Laceyella</taxon>
    </lineage>
</organism>
<keyword evidence="3" id="KW-0436">Ligase</keyword>
<dbReference type="Gene3D" id="3.90.1140.10">
    <property type="entry name" value="Cyclic phosphodiesterase"/>
    <property type="match status" value="1"/>
</dbReference>
<feature type="short sequence motif" description="HXTX 2" evidence="2">
    <location>
        <begin position="115"/>
        <end position="118"/>
    </location>
</feature>
<dbReference type="SUPFAM" id="SSF55144">
    <property type="entry name" value="LigT-like"/>
    <property type="match status" value="1"/>
</dbReference>
<dbReference type="EC" id="3.1.-.-" evidence="2"/>
<comment type="caution">
    <text evidence="3">The sequence shown here is derived from an EMBL/GenBank/DDBJ whole genome shotgun (WGS) entry which is preliminary data.</text>
</comment>
<dbReference type="PANTHER" id="PTHR40037">
    <property type="entry name" value="PHOSPHOESTERASE YJCG-RELATED"/>
    <property type="match status" value="1"/>
</dbReference>
<dbReference type="GO" id="GO:0016874">
    <property type="term" value="F:ligase activity"/>
    <property type="evidence" value="ECO:0007669"/>
    <property type="project" value="UniProtKB-KW"/>
</dbReference>
<dbReference type="HAMAP" id="MF_01444">
    <property type="entry name" value="2H_phosphoesterase_YjcG"/>
    <property type="match status" value="1"/>
</dbReference>
<comment type="similarity">
    <text evidence="2">Belongs to the 2H phosphoesterase superfamily. YjcG family.</text>
</comment>
<proteinExistence type="inferred from homology"/>
<dbReference type="EMBL" id="JBHTBW010000047">
    <property type="protein sequence ID" value="MFC7442269.1"/>
    <property type="molecule type" value="Genomic_DNA"/>
</dbReference>
<name>A0ABW2RN38_9BACL</name>
<sequence>MHYGIAVFPQKHIQDLVNSYRKRYDPHYSLIPPHITLKEKFELSDDRLEDATKRLEEIAKQNKPFTIRFHKVSHFHPTSNTIYLAIKDSEPLKTLHSQINASFDPTELPYDYIPHLTIGQKMSEEELHDVYGTLRLRQFELETKIDRFHLMYQLENGSWSIYQTFLLNK</sequence>
<gene>
    <name evidence="3" type="ORF">ACFQNG_14355</name>
</gene>
<dbReference type="NCBIfam" id="NF010223">
    <property type="entry name" value="PRK13679.1"/>
    <property type="match status" value="1"/>
</dbReference>
<dbReference type="InterPro" id="IPR009097">
    <property type="entry name" value="Cyclic_Pdiesterase"/>
</dbReference>
<evidence type="ECO:0000313" key="4">
    <source>
        <dbReference type="Proteomes" id="UP001596500"/>
    </source>
</evidence>
<dbReference type="InterPro" id="IPR022932">
    <property type="entry name" value="YjcG"/>
</dbReference>
<evidence type="ECO:0000256" key="1">
    <source>
        <dbReference type="ARBA" id="ARBA00022801"/>
    </source>
</evidence>
<protein>
    <recommendedName>
        <fullName evidence="2">Putative phosphoesterase ACFQNG_14355</fullName>
        <ecNumber evidence="2">3.1.-.-</ecNumber>
    </recommendedName>
</protein>
<dbReference type="Proteomes" id="UP001596500">
    <property type="component" value="Unassembled WGS sequence"/>
</dbReference>
<dbReference type="RefSeq" id="WP_379866044.1">
    <property type="nucleotide sequence ID" value="NZ_JBHTBW010000047.1"/>
</dbReference>